<sequence length="171" mass="20024">MIFAPTAPSLSLSIFDIPLILHLICENLTKDDLLTCLQVSRGWHDLFKPQILRYVLFADLKRQHSHVKKLCCVKEDTQDENARTAWARSHRRVGCNWKDWESLAGLYGCVPTRHSWTHDEYVVDCDHVHCPNDMPYGMDDGLDRFLSGHDVKVERGHRRRSMQRCRRKIIN</sequence>
<dbReference type="AlphaFoldDB" id="A0A197KDK1"/>
<evidence type="ECO:0000313" key="1">
    <source>
        <dbReference type="EMBL" id="OAQ35253.1"/>
    </source>
</evidence>
<dbReference type="OrthoDB" id="2448617at2759"/>
<evidence type="ECO:0008006" key="3">
    <source>
        <dbReference type="Google" id="ProtNLM"/>
    </source>
</evidence>
<gene>
    <name evidence="1" type="ORF">K457DRAFT_121221</name>
</gene>
<dbReference type="EMBL" id="KV442015">
    <property type="protein sequence ID" value="OAQ35253.1"/>
    <property type="molecule type" value="Genomic_DNA"/>
</dbReference>
<evidence type="ECO:0000313" key="2">
    <source>
        <dbReference type="Proteomes" id="UP000078512"/>
    </source>
</evidence>
<protein>
    <recommendedName>
        <fullName evidence="3">F-box domain-containing protein</fullName>
    </recommendedName>
</protein>
<accession>A0A197KDK1</accession>
<dbReference type="InterPro" id="IPR036047">
    <property type="entry name" value="F-box-like_dom_sf"/>
</dbReference>
<name>A0A197KDK1_9FUNG</name>
<keyword evidence="2" id="KW-1185">Reference proteome</keyword>
<dbReference type="Proteomes" id="UP000078512">
    <property type="component" value="Unassembled WGS sequence"/>
</dbReference>
<organism evidence="1 2">
    <name type="scientific">Linnemannia elongata AG-77</name>
    <dbReference type="NCBI Taxonomy" id="1314771"/>
    <lineage>
        <taxon>Eukaryota</taxon>
        <taxon>Fungi</taxon>
        <taxon>Fungi incertae sedis</taxon>
        <taxon>Mucoromycota</taxon>
        <taxon>Mortierellomycotina</taxon>
        <taxon>Mortierellomycetes</taxon>
        <taxon>Mortierellales</taxon>
        <taxon>Mortierellaceae</taxon>
        <taxon>Linnemannia</taxon>
    </lineage>
</organism>
<dbReference type="SUPFAM" id="SSF81383">
    <property type="entry name" value="F-box domain"/>
    <property type="match status" value="1"/>
</dbReference>
<proteinExistence type="predicted"/>
<reference evidence="1 2" key="1">
    <citation type="submission" date="2016-05" db="EMBL/GenBank/DDBJ databases">
        <title>Genome sequencing reveals origins of a unique bacterial endosymbiosis in the earliest lineages of terrestrial Fungi.</title>
        <authorList>
            <consortium name="DOE Joint Genome Institute"/>
            <person name="Uehling J."/>
            <person name="Gryganskyi A."/>
            <person name="Hameed K."/>
            <person name="Tschaplinski T."/>
            <person name="Misztal P."/>
            <person name="Wu S."/>
            <person name="Desiro A."/>
            <person name="Vande Pol N."/>
            <person name="Du Z.-Y."/>
            <person name="Zienkiewicz A."/>
            <person name="Zienkiewicz K."/>
            <person name="Morin E."/>
            <person name="Tisserant E."/>
            <person name="Splivallo R."/>
            <person name="Hainaut M."/>
            <person name="Henrissat B."/>
            <person name="Ohm R."/>
            <person name="Kuo A."/>
            <person name="Yan J."/>
            <person name="Lipzen A."/>
            <person name="Nolan M."/>
            <person name="Labutti K."/>
            <person name="Barry K."/>
            <person name="Goldstein A."/>
            <person name="Labbe J."/>
            <person name="Schadt C."/>
            <person name="Tuskan G."/>
            <person name="Grigoriev I."/>
            <person name="Martin F."/>
            <person name="Vilgalys R."/>
            <person name="Bonito G."/>
        </authorList>
    </citation>
    <scope>NUCLEOTIDE SEQUENCE [LARGE SCALE GENOMIC DNA]</scope>
    <source>
        <strain evidence="1 2">AG-77</strain>
    </source>
</reference>